<accession>A0A8X6FA24</accession>
<proteinExistence type="predicted"/>
<dbReference type="EMBL" id="BMAO01021346">
    <property type="protein sequence ID" value="GFQ73781.1"/>
    <property type="molecule type" value="Genomic_DNA"/>
</dbReference>
<evidence type="ECO:0000313" key="1">
    <source>
        <dbReference type="EMBL" id="GFQ73781.1"/>
    </source>
</evidence>
<evidence type="ECO:0000313" key="2">
    <source>
        <dbReference type="Proteomes" id="UP000887116"/>
    </source>
</evidence>
<gene>
    <name evidence="1" type="ORF">TNCT_158301</name>
</gene>
<protein>
    <submittedName>
        <fullName evidence="1">Uncharacterized protein</fullName>
    </submittedName>
</protein>
<dbReference type="Proteomes" id="UP000887116">
    <property type="component" value="Unassembled WGS sequence"/>
</dbReference>
<dbReference type="AlphaFoldDB" id="A0A8X6FA24"/>
<organism evidence="1 2">
    <name type="scientific">Trichonephila clavata</name>
    <name type="common">Joro spider</name>
    <name type="synonym">Nephila clavata</name>
    <dbReference type="NCBI Taxonomy" id="2740835"/>
    <lineage>
        <taxon>Eukaryota</taxon>
        <taxon>Metazoa</taxon>
        <taxon>Ecdysozoa</taxon>
        <taxon>Arthropoda</taxon>
        <taxon>Chelicerata</taxon>
        <taxon>Arachnida</taxon>
        <taxon>Araneae</taxon>
        <taxon>Araneomorphae</taxon>
        <taxon>Entelegynae</taxon>
        <taxon>Araneoidea</taxon>
        <taxon>Nephilidae</taxon>
        <taxon>Trichonephila</taxon>
    </lineage>
</organism>
<reference evidence="1" key="1">
    <citation type="submission" date="2020-07" db="EMBL/GenBank/DDBJ databases">
        <title>Multicomponent nature underlies the extraordinary mechanical properties of spider dragline silk.</title>
        <authorList>
            <person name="Kono N."/>
            <person name="Nakamura H."/>
            <person name="Mori M."/>
            <person name="Yoshida Y."/>
            <person name="Ohtoshi R."/>
            <person name="Malay A.D."/>
            <person name="Moran D.A.P."/>
            <person name="Tomita M."/>
            <person name="Numata K."/>
            <person name="Arakawa K."/>
        </authorList>
    </citation>
    <scope>NUCLEOTIDE SEQUENCE</scope>
</reference>
<sequence>MQSSLNLSCVIRQRIFHCRLSALIQIVKLFLEEKLASNLPRCLMSFVCCGRWLFVTSNGKLIMHLYRIERSVPHRWTSRSLIAAPETSVRVQDPVRLLIRIPKDG</sequence>
<comment type="caution">
    <text evidence="1">The sequence shown here is derived from an EMBL/GenBank/DDBJ whole genome shotgun (WGS) entry which is preliminary data.</text>
</comment>
<keyword evidence="2" id="KW-1185">Reference proteome</keyword>
<name>A0A8X6FA24_TRICU</name>